<reference evidence="2" key="1">
    <citation type="submission" date="2020-07" db="EMBL/GenBank/DDBJ databases">
        <title>Clarias magur genome sequencing, assembly and annotation.</title>
        <authorList>
            <person name="Kushwaha B."/>
            <person name="Kumar R."/>
            <person name="Das P."/>
            <person name="Joshi C.G."/>
            <person name="Kumar D."/>
            <person name="Nagpure N.S."/>
            <person name="Pandey M."/>
            <person name="Agarwal S."/>
            <person name="Srivastava S."/>
            <person name="Singh M."/>
            <person name="Sahoo L."/>
            <person name="Jayasankar P."/>
            <person name="Meher P.K."/>
            <person name="Koringa P.G."/>
            <person name="Iquebal M.A."/>
            <person name="Das S.P."/>
            <person name="Bit A."/>
            <person name="Patnaik S."/>
            <person name="Patel N."/>
            <person name="Shah T.M."/>
            <person name="Hinsu A."/>
            <person name="Jena J.K."/>
        </authorList>
    </citation>
    <scope>NUCLEOTIDE SEQUENCE</scope>
    <source>
        <strain evidence="2">CIFAMagur01</strain>
        <tissue evidence="2">Testis</tissue>
    </source>
</reference>
<gene>
    <name evidence="2" type="primary">tea3</name>
    <name evidence="2" type="ORF">DAT39_005158</name>
</gene>
<feature type="region of interest" description="Disordered" evidence="1">
    <location>
        <begin position="43"/>
        <end position="62"/>
    </location>
</feature>
<evidence type="ECO:0000256" key="1">
    <source>
        <dbReference type="SAM" id="MobiDB-lite"/>
    </source>
</evidence>
<dbReference type="Proteomes" id="UP000727407">
    <property type="component" value="Unassembled WGS sequence"/>
</dbReference>
<proteinExistence type="predicted"/>
<evidence type="ECO:0000313" key="2">
    <source>
        <dbReference type="EMBL" id="KAF5905077.1"/>
    </source>
</evidence>
<comment type="caution">
    <text evidence="2">The sequence shown here is derived from an EMBL/GenBank/DDBJ whole genome shotgun (WGS) entry which is preliminary data.</text>
</comment>
<accession>A0A8J4USZ7</accession>
<dbReference type="EMBL" id="QNUK01000048">
    <property type="protein sequence ID" value="KAF5905077.1"/>
    <property type="molecule type" value="Genomic_DNA"/>
</dbReference>
<sequence length="62" mass="6937">MCVIRAIRVADIDVLYRCLSLGCCIPQASHDTIAWPQTKRIISQQQSHSLKPPDFGGVKRKS</sequence>
<keyword evidence="3" id="KW-1185">Reference proteome</keyword>
<name>A0A8J4USZ7_CLAMG</name>
<dbReference type="AlphaFoldDB" id="A0A8J4USZ7"/>
<protein>
    <submittedName>
        <fullName evidence="2">Tip elongation aberrant protein 3</fullName>
    </submittedName>
</protein>
<organism evidence="2 3">
    <name type="scientific">Clarias magur</name>
    <name type="common">Asian catfish</name>
    <name type="synonym">Macropteronotus magur</name>
    <dbReference type="NCBI Taxonomy" id="1594786"/>
    <lineage>
        <taxon>Eukaryota</taxon>
        <taxon>Metazoa</taxon>
        <taxon>Chordata</taxon>
        <taxon>Craniata</taxon>
        <taxon>Vertebrata</taxon>
        <taxon>Euteleostomi</taxon>
        <taxon>Actinopterygii</taxon>
        <taxon>Neopterygii</taxon>
        <taxon>Teleostei</taxon>
        <taxon>Ostariophysi</taxon>
        <taxon>Siluriformes</taxon>
        <taxon>Clariidae</taxon>
        <taxon>Clarias</taxon>
    </lineage>
</organism>
<evidence type="ECO:0000313" key="3">
    <source>
        <dbReference type="Proteomes" id="UP000727407"/>
    </source>
</evidence>